<dbReference type="HOGENOM" id="CLU_1406531_0_0_0"/>
<accession>B8GDB3</accession>
<evidence type="ECO:0000256" key="2">
    <source>
        <dbReference type="SAM" id="SignalP"/>
    </source>
</evidence>
<keyword evidence="2" id="KW-0732">Signal</keyword>
<name>B8GDB3_CHLAD</name>
<keyword evidence="4" id="KW-1185">Reference proteome</keyword>
<dbReference type="EMBL" id="CP001337">
    <property type="protein sequence ID" value="ACL25180.1"/>
    <property type="molecule type" value="Genomic_DNA"/>
</dbReference>
<dbReference type="KEGG" id="cag:Cagg_2301"/>
<feature type="signal peptide" evidence="2">
    <location>
        <begin position="1"/>
        <end position="20"/>
    </location>
</feature>
<evidence type="ECO:0000313" key="4">
    <source>
        <dbReference type="Proteomes" id="UP000002508"/>
    </source>
</evidence>
<dbReference type="SUPFAM" id="SSF49452">
    <property type="entry name" value="Starch-binding domain-like"/>
    <property type="match status" value="1"/>
</dbReference>
<dbReference type="AlphaFoldDB" id="B8GDB3"/>
<evidence type="ECO:0008006" key="5">
    <source>
        <dbReference type="Google" id="ProtNLM"/>
    </source>
</evidence>
<evidence type="ECO:0000313" key="3">
    <source>
        <dbReference type="EMBL" id="ACL25180.1"/>
    </source>
</evidence>
<dbReference type="Proteomes" id="UP000002508">
    <property type="component" value="Chromosome"/>
</dbReference>
<reference evidence="3" key="1">
    <citation type="submission" date="2008-12" db="EMBL/GenBank/DDBJ databases">
        <title>Complete sequence of Chloroflexus aggregans DSM 9485.</title>
        <authorList>
            <consortium name="US DOE Joint Genome Institute"/>
            <person name="Lucas S."/>
            <person name="Copeland A."/>
            <person name="Lapidus A."/>
            <person name="Glavina del Rio T."/>
            <person name="Dalin E."/>
            <person name="Tice H."/>
            <person name="Pitluck S."/>
            <person name="Foster B."/>
            <person name="Larimer F."/>
            <person name="Land M."/>
            <person name="Hauser L."/>
            <person name="Kyrpides N."/>
            <person name="Mikhailova N."/>
            <person name="Bryant D."/>
            <person name="Richardson P."/>
        </authorList>
    </citation>
    <scope>NUCLEOTIDE SEQUENCE</scope>
    <source>
        <strain evidence="3">DSM 9485</strain>
    </source>
</reference>
<feature type="compositionally biased region" description="Polar residues" evidence="1">
    <location>
        <begin position="33"/>
        <end position="52"/>
    </location>
</feature>
<feature type="chain" id="PRO_5002872913" description="Carboxypeptidase regulatory-like domain-containing protein" evidence="2">
    <location>
        <begin position="21"/>
        <end position="193"/>
    </location>
</feature>
<dbReference type="PROSITE" id="PS51257">
    <property type="entry name" value="PROKAR_LIPOPROTEIN"/>
    <property type="match status" value="1"/>
</dbReference>
<sequence>MMYRLLLTAILIVLSACSTATPQATPTVVDTSNISSQSYPVTTPNAPDSSSAYPVPTTEPIPASPYPVLETTAPATEPTSPIVVDSTKGAIRGVLLDTEGKPIAQLFVFLATITDNPTGPVISFSLDSQKGATDNQGNFVIRDVPAGIYSLAIWTPATNFLIPAPNGEPGSAIRVEVRNGEITELGQIRIRRP</sequence>
<dbReference type="STRING" id="326427.Cagg_2301"/>
<protein>
    <recommendedName>
        <fullName evidence="5">Carboxypeptidase regulatory-like domain-containing protein</fullName>
    </recommendedName>
</protein>
<dbReference type="GO" id="GO:0030246">
    <property type="term" value="F:carbohydrate binding"/>
    <property type="evidence" value="ECO:0007669"/>
    <property type="project" value="InterPro"/>
</dbReference>
<feature type="region of interest" description="Disordered" evidence="1">
    <location>
        <begin position="33"/>
        <end position="55"/>
    </location>
</feature>
<evidence type="ECO:0000256" key="1">
    <source>
        <dbReference type="SAM" id="MobiDB-lite"/>
    </source>
</evidence>
<organism evidence="3 4">
    <name type="scientific">Chloroflexus aggregans (strain MD-66 / DSM 9485)</name>
    <dbReference type="NCBI Taxonomy" id="326427"/>
    <lineage>
        <taxon>Bacteria</taxon>
        <taxon>Bacillati</taxon>
        <taxon>Chloroflexota</taxon>
        <taxon>Chloroflexia</taxon>
        <taxon>Chloroflexales</taxon>
        <taxon>Chloroflexineae</taxon>
        <taxon>Chloroflexaceae</taxon>
        <taxon>Chloroflexus</taxon>
    </lineage>
</organism>
<dbReference type="InterPro" id="IPR013784">
    <property type="entry name" value="Carb-bd-like_fold"/>
</dbReference>
<proteinExistence type="predicted"/>
<gene>
    <name evidence="3" type="ordered locus">Cagg_2301</name>
</gene>